<dbReference type="RefSeq" id="WP_340337375.1">
    <property type="nucleotide sequence ID" value="NZ_JBBKZS010000010.1"/>
</dbReference>
<gene>
    <name evidence="1" type="ORF">WKW79_22185</name>
</gene>
<dbReference type="Proteomes" id="UP001367030">
    <property type="component" value="Unassembled WGS sequence"/>
</dbReference>
<accession>A0ABU8XCF0</accession>
<comment type="caution">
    <text evidence="1">The sequence shown here is derived from an EMBL/GenBank/DDBJ whole genome shotgun (WGS) entry which is preliminary data.</text>
</comment>
<protein>
    <submittedName>
        <fullName evidence="1">RNA-binding protein</fullName>
    </submittedName>
</protein>
<evidence type="ECO:0000313" key="1">
    <source>
        <dbReference type="EMBL" id="MEJ8857301.1"/>
    </source>
</evidence>
<proteinExistence type="predicted"/>
<sequence>MARLWLGNIESGTSDEDIREFLMKYGFPTPGEIQHVADDGPRPAVVLNFPNVNAEALRHPKDRIHDLYWRKGRIVAQILRDDMA</sequence>
<keyword evidence="2" id="KW-1185">Reference proteome</keyword>
<name>A0ABU8XCF0_9BURK</name>
<evidence type="ECO:0000313" key="2">
    <source>
        <dbReference type="Proteomes" id="UP001367030"/>
    </source>
</evidence>
<dbReference type="EMBL" id="JBBKZS010000010">
    <property type="protein sequence ID" value="MEJ8857301.1"/>
    <property type="molecule type" value="Genomic_DNA"/>
</dbReference>
<reference evidence="1 2" key="1">
    <citation type="submission" date="2024-03" db="EMBL/GenBank/DDBJ databases">
        <title>Novel species of the genus Variovorax.</title>
        <authorList>
            <person name="Liu Q."/>
            <person name="Xin Y.-H."/>
        </authorList>
    </citation>
    <scope>NUCLEOTIDE SEQUENCE [LARGE SCALE GENOMIC DNA]</scope>
    <source>
        <strain evidence="1 2">KACC 18901</strain>
    </source>
</reference>
<organism evidence="1 2">
    <name type="scientific">Variovorax robiniae</name>
    <dbReference type="NCBI Taxonomy" id="1836199"/>
    <lineage>
        <taxon>Bacteria</taxon>
        <taxon>Pseudomonadati</taxon>
        <taxon>Pseudomonadota</taxon>
        <taxon>Betaproteobacteria</taxon>
        <taxon>Burkholderiales</taxon>
        <taxon>Comamonadaceae</taxon>
        <taxon>Variovorax</taxon>
    </lineage>
</organism>